<dbReference type="GO" id="GO:0005737">
    <property type="term" value="C:cytoplasm"/>
    <property type="evidence" value="ECO:0007669"/>
    <property type="project" value="TreeGrafter"/>
</dbReference>
<evidence type="ECO:0000256" key="2">
    <source>
        <dbReference type="PIRSR" id="PIRSR600246-3"/>
    </source>
</evidence>
<dbReference type="Proteomes" id="UP000539473">
    <property type="component" value="Unassembled WGS sequence"/>
</dbReference>
<dbReference type="InterPro" id="IPR029055">
    <property type="entry name" value="Ntn_hydrolases_N"/>
</dbReference>
<dbReference type="EMBL" id="BNAJ01000004">
    <property type="protein sequence ID" value="GHF44447.1"/>
    <property type="molecule type" value="Genomic_DNA"/>
</dbReference>
<evidence type="ECO:0000313" key="4">
    <source>
        <dbReference type="EMBL" id="MBB5376385.1"/>
    </source>
</evidence>
<dbReference type="AlphaFoldDB" id="A0A7W8NQ22"/>
<dbReference type="GO" id="GO:0008798">
    <property type="term" value="F:beta-aspartyl-peptidase activity"/>
    <property type="evidence" value="ECO:0007669"/>
    <property type="project" value="UniProtKB-EC"/>
</dbReference>
<protein>
    <submittedName>
        <fullName evidence="3">Asparaginase</fullName>
    </submittedName>
    <submittedName>
        <fullName evidence="4">Beta-aspartyl-peptidase (Threonine type)</fullName>
        <ecNumber evidence="4">3.4.19.5</ecNumber>
    </submittedName>
</protein>
<dbReference type="PANTHER" id="PTHR10188">
    <property type="entry name" value="L-ASPARAGINASE"/>
    <property type="match status" value="1"/>
</dbReference>
<comment type="caution">
    <text evidence="4">The sequence shown here is derived from an EMBL/GenBank/DDBJ whole genome shotgun (WGS) entry which is preliminary data.</text>
</comment>
<dbReference type="CDD" id="cd04512">
    <property type="entry name" value="Ntn_Asparaginase_2_like"/>
    <property type="match status" value="1"/>
</dbReference>
<dbReference type="SUPFAM" id="SSF56235">
    <property type="entry name" value="N-terminal nucleophile aminohydrolases (Ntn hydrolases)"/>
    <property type="match status" value="1"/>
</dbReference>
<evidence type="ECO:0000256" key="1">
    <source>
        <dbReference type="PIRSR" id="PIRSR600246-1"/>
    </source>
</evidence>
<reference evidence="6" key="2">
    <citation type="journal article" date="2019" name="Int. J. Syst. Evol. Microbiol.">
        <title>The Global Catalogue of Microorganisms (GCM) 10K type strain sequencing project: providing services to taxonomists for standard genome sequencing and annotation.</title>
        <authorList>
            <consortium name="The Broad Institute Genomics Platform"/>
            <consortium name="The Broad Institute Genome Sequencing Center for Infectious Disease"/>
            <person name="Wu L."/>
            <person name="Ma J."/>
        </authorList>
    </citation>
    <scope>NUCLEOTIDE SEQUENCE [LARGE SCALE GENOMIC DNA]</scope>
    <source>
        <strain evidence="6">CGMCC 1.18437</strain>
    </source>
</reference>
<keyword evidence="4" id="KW-0378">Hydrolase</keyword>
<dbReference type="PANTHER" id="PTHR10188:SF6">
    <property type="entry name" value="N(4)-(BETA-N-ACETYLGLUCOSAMINYL)-L-ASPARAGINASE"/>
    <property type="match status" value="1"/>
</dbReference>
<sequence>MTEAPRWAIIVHGGAHTVPPDKAEASRAGVRAAVEAGCRVLEGGGAATDAVEAAIRVMEDDPTFNAGYGSDVDEEGHVRMDAAMMDGRFLEVGAVAGLRGVWHPISVARRMLPEKEVLLIGGGARRFADEHGAELCDPAALLSPEQAAARSDTVGCVALDGHGHVAAGVSTGGLSGQRVGRVGDSPQVGCGFYADDGVGGVVLSGEGESIARMMVAARFIHRVPGRHPEDVLRDVLTEQRGRVGGEAGAVALTPDGTPGWWHTSAHLPVAFLAAGQTEAQVYLSKDEQHQEAGHVQAPA</sequence>
<dbReference type="EMBL" id="JACHFK010000004">
    <property type="protein sequence ID" value="MBB5376385.1"/>
    <property type="molecule type" value="Genomic_DNA"/>
</dbReference>
<evidence type="ECO:0000313" key="6">
    <source>
        <dbReference type="Proteomes" id="UP000619376"/>
    </source>
</evidence>
<feature type="active site" description="Nucleophile" evidence="1">
    <location>
        <position position="153"/>
    </location>
</feature>
<feature type="site" description="Cleavage; by autolysis" evidence="2">
    <location>
        <begin position="152"/>
        <end position="153"/>
    </location>
</feature>
<dbReference type="Gene3D" id="3.60.20.30">
    <property type="entry name" value="(Glycosyl)asparaginase"/>
    <property type="match status" value="1"/>
</dbReference>
<dbReference type="InterPro" id="IPR000246">
    <property type="entry name" value="Peptidase_T2"/>
</dbReference>
<dbReference type="RefSeq" id="WP_184110966.1">
    <property type="nucleotide sequence ID" value="NZ_BNAJ01000004.1"/>
</dbReference>
<reference evidence="3" key="1">
    <citation type="journal article" date="2014" name="Int. J. Syst. Evol. Microbiol.">
        <title>Complete genome of a new Firmicutes species belonging to the dominant human colonic microbiota ('Ruminococcus bicirculans') reveals two chromosomes and a selective capacity to utilize plant glucans.</title>
        <authorList>
            <consortium name="NISC Comparative Sequencing Program"/>
            <person name="Wegmann U."/>
            <person name="Louis P."/>
            <person name="Goesmann A."/>
            <person name="Henrissat B."/>
            <person name="Duncan S.H."/>
            <person name="Flint H.J."/>
        </authorList>
    </citation>
    <scope>NUCLEOTIDE SEQUENCE</scope>
    <source>
        <strain evidence="3">CGMCC 1.18437</strain>
    </source>
</reference>
<gene>
    <name evidence="3" type="ORF">GCM10017781_21190</name>
    <name evidence="4" type="ORF">HNQ07_001849</name>
</gene>
<reference evidence="4 5" key="3">
    <citation type="submission" date="2020-08" db="EMBL/GenBank/DDBJ databases">
        <title>Genomic Encyclopedia of Type Strains, Phase IV (KMG-IV): sequencing the most valuable type-strain genomes for metagenomic binning, comparative biology and taxonomic classification.</title>
        <authorList>
            <person name="Goeker M."/>
        </authorList>
    </citation>
    <scope>NUCLEOTIDE SEQUENCE [LARGE SCALE GENOMIC DNA]</scope>
    <source>
        <strain evidence="4 5">DSM 27521</strain>
    </source>
</reference>
<organism evidence="4 5">
    <name type="scientific">Deinococcus metalli</name>
    <dbReference type="NCBI Taxonomy" id="1141878"/>
    <lineage>
        <taxon>Bacteria</taxon>
        <taxon>Thermotogati</taxon>
        <taxon>Deinococcota</taxon>
        <taxon>Deinococci</taxon>
        <taxon>Deinococcales</taxon>
        <taxon>Deinococcaceae</taxon>
        <taxon>Deinococcus</taxon>
    </lineage>
</organism>
<dbReference type="Pfam" id="PF01112">
    <property type="entry name" value="Asparaginase_2"/>
    <property type="match status" value="1"/>
</dbReference>
<dbReference type="GO" id="GO:0016811">
    <property type="term" value="F:hydrolase activity, acting on carbon-nitrogen (but not peptide) bonds, in linear amides"/>
    <property type="evidence" value="ECO:0007669"/>
    <property type="project" value="UniProtKB-ARBA"/>
</dbReference>
<evidence type="ECO:0000313" key="3">
    <source>
        <dbReference type="EMBL" id="GHF44447.1"/>
    </source>
</evidence>
<proteinExistence type="predicted"/>
<dbReference type="EC" id="3.4.19.5" evidence="4"/>
<reference evidence="3" key="4">
    <citation type="submission" date="2024-05" db="EMBL/GenBank/DDBJ databases">
        <authorList>
            <person name="Sun Q."/>
            <person name="Zhou Y."/>
        </authorList>
    </citation>
    <scope>NUCLEOTIDE SEQUENCE</scope>
    <source>
        <strain evidence="3">CGMCC 1.18437</strain>
    </source>
</reference>
<evidence type="ECO:0000313" key="5">
    <source>
        <dbReference type="Proteomes" id="UP000539473"/>
    </source>
</evidence>
<name>A0A7W8NQ22_9DEIO</name>
<dbReference type="Proteomes" id="UP000619376">
    <property type="component" value="Unassembled WGS sequence"/>
</dbReference>
<keyword evidence="6" id="KW-1185">Reference proteome</keyword>
<accession>A0A7W8NQ22</accession>